<dbReference type="Pfam" id="PF04277">
    <property type="entry name" value="OAD_gamma"/>
    <property type="match status" value="1"/>
</dbReference>
<keyword evidence="13 16" id="KW-0472">Membrane</keyword>
<accession>A0A4R7JX56</accession>
<evidence type="ECO:0000256" key="15">
    <source>
        <dbReference type="ARBA" id="ARBA00048176"/>
    </source>
</evidence>
<dbReference type="AlphaFoldDB" id="A0A4R7JX56"/>
<evidence type="ECO:0000256" key="16">
    <source>
        <dbReference type="HAMAP-Rule" id="MF_00404"/>
    </source>
</evidence>
<dbReference type="InterPro" id="IPR023424">
    <property type="entry name" value="OadG"/>
</dbReference>
<evidence type="ECO:0000256" key="5">
    <source>
        <dbReference type="ARBA" id="ARBA00011869"/>
    </source>
</evidence>
<dbReference type="EC" id="7.2.4.2" evidence="16"/>
<protein>
    <recommendedName>
        <fullName evidence="16">Probable oxaloacetate decarboxylase gamma chain</fullName>
        <ecNumber evidence="16">7.2.4.2</ecNumber>
    </recommendedName>
</protein>
<sequence>MTELMGNALDLMMVGMGFVFSFLIILVFVTMLMSLIATRIAPAEAKPARTGGDNRTGGGSSPMDDPKLMAVISAAVSKYRDRHRQ</sequence>
<comment type="catalytic activity">
    <reaction evidence="15 16 17">
        <text>oxaloacetate + 2 Na(+)(in) + H(+) = pyruvate + 2 Na(+)(out) + CO2</text>
        <dbReference type="Rhea" id="RHEA:57724"/>
        <dbReference type="ChEBI" id="CHEBI:15361"/>
        <dbReference type="ChEBI" id="CHEBI:15378"/>
        <dbReference type="ChEBI" id="CHEBI:16452"/>
        <dbReference type="ChEBI" id="CHEBI:16526"/>
        <dbReference type="ChEBI" id="CHEBI:29101"/>
        <dbReference type="EC" id="7.2.4.2"/>
    </reaction>
</comment>
<evidence type="ECO:0000256" key="18">
    <source>
        <dbReference type="SAM" id="MobiDB-lite"/>
    </source>
</evidence>
<dbReference type="GO" id="GO:0015081">
    <property type="term" value="F:sodium ion transmembrane transporter activity"/>
    <property type="evidence" value="ECO:0007669"/>
    <property type="project" value="UniProtKB-UniRule"/>
</dbReference>
<evidence type="ECO:0000256" key="10">
    <source>
        <dbReference type="ARBA" id="ARBA00022989"/>
    </source>
</evidence>
<dbReference type="GO" id="GO:0015451">
    <property type="term" value="F:decarboxylation-driven active transmembrane transporter activity"/>
    <property type="evidence" value="ECO:0007669"/>
    <property type="project" value="UniProtKB-EC"/>
</dbReference>
<keyword evidence="6 16" id="KW-0813">Transport</keyword>
<dbReference type="RefSeq" id="WP_133735148.1">
    <property type="nucleotide sequence ID" value="NZ_SOAX01000002.1"/>
</dbReference>
<proteinExistence type="inferred from homology"/>
<comment type="caution">
    <text evidence="19">The sequence shown here is derived from an EMBL/GenBank/DDBJ whole genome shotgun (WGS) entry which is preliminary data.</text>
</comment>
<evidence type="ECO:0000256" key="6">
    <source>
        <dbReference type="ARBA" id="ARBA00022448"/>
    </source>
</evidence>
<evidence type="ECO:0000313" key="20">
    <source>
        <dbReference type="Proteomes" id="UP000295830"/>
    </source>
</evidence>
<keyword evidence="20" id="KW-1185">Reference proteome</keyword>
<dbReference type="HAMAP" id="MF_00404">
    <property type="entry name" value="OadG"/>
    <property type="match status" value="1"/>
</dbReference>
<evidence type="ECO:0000256" key="1">
    <source>
        <dbReference type="ARBA" id="ARBA00001959"/>
    </source>
</evidence>
<feature type="region of interest" description="Disordered" evidence="18">
    <location>
        <begin position="45"/>
        <end position="66"/>
    </location>
</feature>
<dbReference type="GO" id="GO:0005886">
    <property type="term" value="C:plasma membrane"/>
    <property type="evidence" value="ECO:0007669"/>
    <property type="project" value="UniProtKB-SubCell"/>
</dbReference>
<evidence type="ECO:0000256" key="9">
    <source>
        <dbReference type="ARBA" id="ARBA00022967"/>
    </source>
</evidence>
<dbReference type="OrthoDB" id="5772594at2"/>
<comment type="function">
    <text evidence="2 16 17">Catalyzes the decarboxylation of oxaloacetate coupled to Na(+) translocation.</text>
</comment>
<dbReference type="EMBL" id="SOAX01000002">
    <property type="protein sequence ID" value="TDT43050.1"/>
    <property type="molecule type" value="Genomic_DNA"/>
</dbReference>
<keyword evidence="9 16" id="KW-1278">Translocase</keyword>
<reference evidence="19 20" key="1">
    <citation type="submission" date="2019-03" db="EMBL/GenBank/DDBJ databases">
        <title>Genomic Encyclopedia of Type Strains, Phase IV (KMG-IV): sequencing the most valuable type-strain genomes for metagenomic binning, comparative biology and taxonomic classification.</title>
        <authorList>
            <person name="Goeker M."/>
        </authorList>
    </citation>
    <scope>NUCLEOTIDE SEQUENCE [LARGE SCALE GENOMIC DNA]</scope>
    <source>
        <strain evidence="19 20">DSM 15505</strain>
    </source>
</reference>
<evidence type="ECO:0000256" key="12">
    <source>
        <dbReference type="ARBA" id="ARBA00023065"/>
    </source>
</evidence>
<gene>
    <name evidence="16" type="primary">oadG</name>
    <name evidence="19" type="ORF">DES49_0856</name>
</gene>
<evidence type="ECO:0000256" key="14">
    <source>
        <dbReference type="ARBA" id="ARBA00023201"/>
    </source>
</evidence>
<dbReference type="NCBIfam" id="TIGR01195">
    <property type="entry name" value="oadG_fam"/>
    <property type="match status" value="1"/>
</dbReference>
<evidence type="ECO:0000256" key="3">
    <source>
        <dbReference type="ARBA" id="ARBA00004162"/>
    </source>
</evidence>
<comment type="cofactor">
    <cofactor evidence="1 16 17">
        <name>Na(+)</name>
        <dbReference type="ChEBI" id="CHEBI:29101"/>
    </cofactor>
</comment>
<evidence type="ECO:0000256" key="13">
    <source>
        <dbReference type="ARBA" id="ARBA00023136"/>
    </source>
</evidence>
<dbReference type="GO" id="GO:0036376">
    <property type="term" value="P:sodium ion export across plasma membrane"/>
    <property type="evidence" value="ECO:0007669"/>
    <property type="project" value="InterPro"/>
</dbReference>
<comment type="similarity">
    <text evidence="4 16 17">Belongs to the OadG family.</text>
</comment>
<dbReference type="InterPro" id="IPR005899">
    <property type="entry name" value="Na_pump_deCOase"/>
</dbReference>
<keyword evidence="11 16" id="KW-0915">Sodium</keyword>
<keyword evidence="12 16" id="KW-0406">Ion transport</keyword>
<evidence type="ECO:0000313" key="19">
    <source>
        <dbReference type="EMBL" id="TDT43050.1"/>
    </source>
</evidence>
<evidence type="ECO:0000256" key="7">
    <source>
        <dbReference type="ARBA" id="ARBA00022475"/>
    </source>
</evidence>
<organism evidence="19 20">
    <name type="scientific">Halospina denitrificans</name>
    <dbReference type="NCBI Taxonomy" id="332522"/>
    <lineage>
        <taxon>Bacteria</taxon>
        <taxon>Pseudomonadati</taxon>
        <taxon>Pseudomonadota</taxon>
        <taxon>Gammaproteobacteria</taxon>
        <taxon>Halospina</taxon>
    </lineage>
</organism>
<comment type="subunit">
    <text evidence="5 16">Heterotrimer of an alpha, a beta and a gamma subunit.</text>
</comment>
<evidence type="ECO:0000256" key="2">
    <source>
        <dbReference type="ARBA" id="ARBA00003002"/>
    </source>
</evidence>
<dbReference type="Proteomes" id="UP000295830">
    <property type="component" value="Unassembled WGS sequence"/>
</dbReference>
<feature type="transmembrane region" description="Helical" evidence="16 17">
    <location>
        <begin position="12"/>
        <end position="36"/>
    </location>
</feature>
<evidence type="ECO:0000256" key="8">
    <source>
        <dbReference type="ARBA" id="ARBA00022692"/>
    </source>
</evidence>
<name>A0A4R7JX56_9GAMM</name>
<evidence type="ECO:0000256" key="17">
    <source>
        <dbReference type="RuleBase" id="RU004278"/>
    </source>
</evidence>
<comment type="subcellular location">
    <subcellularLocation>
        <location evidence="3 16 17">Cell membrane</location>
        <topology evidence="3 16 17">Single-pass membrane protein</topology>
    </subcellularLocation>
</comment>
<evidence type="ECO:0000256" key="11">
    <source>
        <dbReference type="ARBA" id="ARBA00023053"/>
    </source>
</evidence>
<dbReference type="GO" id="GO:0008948">
    <property type="term" value="F:oxaloacetate decarboxylase activity"/>
    <property type="evidence" value="ECO:0007669"/>
    <property type="project" value="UniProtKB-UniRule"/>
</dbReference>
<keyword evidence="8 16" id="KW-0812">Transmembrane</keyword>
<keyword evidence="14 16" id="KW-0739">Sodium transport</keyword>
<evidence type="ECO:0000256" key="4">
    <source>
        <dbReference type="ARBA" id="ARBA00005844"/>
    </source>
</evidence>
<keyword evidence="10 16" id="KW-1133">Transmembrane helix</keyword>
<keyword evidence="7 16" id="KW-1003">Cell membrane</keyword>